<evidence type="ECO:0000256" key="1">
    <source>
        <dbReference type="ARBA" id="ARBA00004286"/>
    </source>
</evidence>
<dbReference type="SUPFAM" id="SSF47113">
    <property type="entry name" value="Histone-fold"/>
    <property type="match status" value="1"/>
</dbReference>
<dbReference type="InterPro" id="IPR003958">
    <property type="entry name" value="CBFA_NFYB_domain"/>
</dbReference>
<dbReference type="CDD" id="cd22909">
    <property type="entry name" value="HFD_archaea_histone-like"/>
    <property type="match status" value="1"/>
</dbReference>
<gene>
    <name evidence="8" type="ORF">H1016_02360</name>
</gene>
<dbReference type="EMBL" id="DVAB01000023">
    <property type="protein sequence ID" value="HIK00362.1"/>
    <property type="molecule type" value="Genomic_DNA"/>
</dbReference>
<evidence type="ECO:0000256" key="3">
    <source>
        <dbReference type="ARBA" id="ARBA00008264"/>
    </source>
</evidence>
<dbReference type="InterPro" id="IPR050004">
    <property type="entry name" value="HmfB-like"/>
</dbReference>
<dbReference type="Proteomes" id="UP000646946">
    <property type="component" value="Unassembled WGS sequence"/>
</dbReference>
<evidence type="ECO:0000256" key="4">
    <source>
        <dbReference type="ARBA" id="ARBA00022454"/>
    </source>
</evidence>
<feature type="domain" description="Transcription factor CBF/NF-Y/archaeal histone" evidence="7">
    <location>
        <begin position="3"/>
        <end position="65"/>
    </location>
</feature>
<comment type="similarity">
    <text evidence="3">Belongs to the archaeal histone HMF family.</text>
</comment>
<protein>
    <submittedName>
        <fullName evidence="8">Histone family protein</fullName>
    </submittedName>
</protein>
<dbReference type="InterPro" id="IPR050947">
    <property type="entry name" value="Archaeal_histone_HMF"/>
</dbReference>
<dbReference type="AlphaFoldDB" id="A0A832URP0"/>
<dbReference type="PANTHER" id="PTHR47828">
    <property type="entry name" value="ARCHAEAL HISTONE A"/>
    <property type="match status" value="1"/>
</dbReference>
<dbReference type="GO" id="GO:0003677">
    <property type="term" value="F:DNA binding"/>
    <property type="evidence" value="ECO:0007669"/>
    <property type="project" value="UniProtKB-KW"/>
</dbReference>
<proteinExistence type="inferred from homology"/>
<evidence type="ECO:0000256" key="2">
    <source>
        <dbReference type="ARBA" id="ARBA00004496"/>
    </source>
</evidence>
<comment type="subcellular location">
    <subcellularLocation>
        <location evidence="1">Chromosome</location>
    </subcellularLocation>
    <subcellularLocation>
        <location evidence="2">Cytoplasm</location>
    </subcellularLocation>
</comment>
<dbReference type="GO" id="GO:0046982">
    <property type="term" value="F:protein heterodimerization activity"/>
    <property type="evidence" value="ECO:0007669"/>
    <property type="project" value="InterPro"/>
</dbReference>
<evidence type="ECO:0000313" key="9">
    <source>
        <dbReference type="Proteomes" id="UP000646946"/>
    </source>
</evidence>
<evidence type="ECO:0000256" key="6">
    <source>
        <dbReference type="ARBA" id="ARBA00023125"/>
    </source>
</evidence>
<name>A0A832URP0_9ARCH</name>
<keyword evidence="4" id="KW-0158">Chromosome</keyword>
<comment type="caution">
    <text evidence="8">The sequence shown here is derived from an EMBL/GenBank/DDBJ whole genome shotgun (WGS) entry which is preliminary data.</text>
</comment>
<accession>A0A832URP0</accession>
<dbReference type="PANTHER" id="PTHR47828:SF1">
    <property type="entry name" value="ARCHAEAL HISTONE A"/>
    <property type="match status" value="1"/>
</dbReference>
<keyword evidence="9" id="KW-1185">Reference proteome</keyword>
<keyword evidence="6" id="KW-0238">DNA-binding</keyword>
<dbReference type="InterPro" id="IPR009072">
    <property type="entry name" value="Histone-fold"/>
</dbReference>
<dbReference type="GO" id="GO:0005694">
    <property type="term" value="C:chromosome"/>
    <property type="evidence" value="ECO:0007669"/>
    <property type="project" value="UniProtKB-SubCell"/>
</dbReference>
<reference evidence="8 9" key="1">
    <citation type="journal article" name="Nat. Commun.">
        <title>Undinarchaeota illuminate DPANN phylogeny and the impact of gene transfer on archaeal evolution.</title>
        <authorList>
            <person name="Dombrowski N."/>
            <person name="Williams T.A."/>
            <person name="Sun J."/>
            <person name="Woodcroft B.J."/>
            <person name="Lee J.H."/>
            <person name="Minh B.Q."/>
            <person name="Rinke C."/>
            <person name="Spang A."/>
        </authorList>
    </citation>
    <scope>NUCLEOTIDE SEQUENCE [LARGE SCALE GENOMIC DNA]</scope>
    <source>
        <strain evidence="8">MAG_bin1129</strain>
    </source>
</reference>
<keyword evidence="5" id="KW-0963">Cytoplasm</keyword>
<dbReference type="Gene3D" id="1.10.20.10">
    <property type="entry name" value="Histone, subunit A"/>
    <property type="match status" value="1"/>
</dbReference>
<organism evidence="8 9">
    <name type="scientific">Candidatus Naiadarchaeum limnaeum</name>
    <dbReference type="NCBI Taxonomy" id="2756139"/>
    <lineage>
        <taxon>Archaea</taxon>
        <taxon>Candidatus Undinarchaeota</taxon>
        <taxon>Candidatus Undinarchaeia</taxon>
        <taxon>Candidatus Naiadarchaeales</taxon>
        <taxon>Candidatus Naiadarchaeaceae</taxon>
        <taxon>Candidatus Naiadarchaeum</taxon>
    </lineage>
</organism>
<evidence type="ECO:0000259" key="7">
    <source>
        <dbReference type="Pfam" id="PF00808"/>
    </source>
</evidence>
<dbReference type="Pfam" id="PF00808">
    <property type="entry name" value="CBFD_NFYB_HMF"/>
    <property type="match status" value="1"/>
</dbReference>
<evidence type="ECO:0000313" key="8">
    <source>
        <dbReference type="EMBL" id="HIK00362.1"/>
    </source>
</evidence>
<dbReference type="NCBIfam" id="NF043032">
    <property type="entry name" value="archaea_histone"/>
    <property type="match status" value="1"/>
</dbReference>
<evidence type="ECO:0000256" key="5">
    <source>
        <dbReference type="ARBA" id="ARBA00022490"/>
    </source>
</evidence>
<sequence length="71" mass="7690">MSEIPLAPMERLIKKAGAARVAEDAKSRMSEVLEDYAISVAARANQLAKHANRKTVTAADISLAVKEVVRK</sequence>
<dbReference type="GO" id="GO:0005737">
    <property type="term" value="C:cytoplasm"/>
    <property type="evidence" value="ECO:0007669"/>
    <property type="project" value="UniProtKB-SubCell"/>
</dbReference>